<name>A0A7S1Z0U5_9STRA</name>
<organism evidence="1">
    <name type="scientific">Ditylum brightwellii</name>
    <dbReference type="NCBI Taxonomy" id="49249"/>
    <lineage>
        <taxon>Eukaryota</taxon>
        <taxon>Sar</taxon>
        <taxon>Stramenopiles</taxon>
        <taxon>Ochrophyta</taxon>
        <taxon>Bacillariophyta</taxon>
        <taxon>Mediophyceae</taxon>
        <taxon>Lithodesmiophycidae</taxon>
        <taxon>Lithodesmiales</taxon>
        <taxon>Lithodesmiaceae</taxon>
        <taxon>Ditylum</taxon>
    </lineage>
</organism>
<protein>
    <recommendedName>
        <fullName evidence="2">Plastid lipid-associated protein/fibrillin conserved domain-containing protein</fullName>
    </recommendedName>
</protein>
<reference evidence="1" key="1">
    <citation type="submission" date="2021-01" db="EMBL/GenBank/DDBJ databases">
        <authorList>
            <person name="Corre E."/>
            <person name="Pelletier E."/>
            <person name="Niang G."/>
            <person name="Scheremetjew M."/>
            <person name="Finn R."/>
            <person name="Kale V."/>
            <person name="Holt S."/>
            <person name="Cochrane G."/>
            <person name="Meng A."/>
            <person name="Brown T."/>
            <person name="Cohen L."/>
        </authorList>
    </citation>
    <scope>NUCLEOTIDE SEQUENCE</scope>
    <source>
        <strain evidence="1">Pop2</strain>
    </source>
</reference>
<accession>A0A7S1Z0U5</accession>
<evidence type="ECO:0008006" key="2">
    <source>
        <dbReference type="Google" id="ProtNLM"/>
    </source>
</evidence>
<evidence type="ECO:0000313" key="1">
    <source>
        <dbReference type="EMBL" id="CAD9324778.1"/>
    </source>
</evidence>
<dbReference type="AlphaFoldDB" id="A0A7S1Z0U5"/>
<dbReference type="EMBL" id="HBGN01012927">
    <property type="protein sequence ID" value="CAD9324778.1"/>
    <property type="molecule type" value="Transcribed_RNA"/>
</dbReference>
<sequence length="101" mass="11566">MNHNANQKYDIHRKYVTLLKMTSSSSSSSSSKNSDSFLETIQEVGLLPTLLKQNPIELRGVITLPFGTFEILYLDEELRIIKTGQNYLAVNVRQKGTEEWF</sequence>
<gene>
    <name evidence="1" type="ORF">DBRI1063_LOCUS8264</name>
</gene>
<proteinExistence type="predicted"/>